<dbReference type="GO" id="GO:0008168">
    <property type="term" value="F:methyltransferase activity"/>
    <property type="evidence" value="ECO:0007669"/>
    <property type="project" value="UniProtKB-KW"/>
</dbReference>
<organism evidence="6 7">
    <name type="scientific">Nocardioides iriomotensis</name>
    <dbReference type="NCBI Taxonomy" id="715784"/>
    <lineage>
        <taxon>Bacteria</taxon>
        <taxon>Bacillati</taxon>
        <taxon>Actinomycetota</taxon>
        <taxon>Actinomycetes</taxon>
        <taxon>Propionibacteriales</taxon>
        <taxon>Nocardioidaceae</taxon>
        <taxon>Nocardioides</taxon>
    </lineage>
</organism>
<protein>
    <submittedName>
        <fullName evidence="6">Class I SAM-dependent methyltransferase</fullName>
    </submittedName>
</protein>
<feature type="domain" description="Methyltransferase" evidence="5">
    <location>
        <begin position="51"/>
        <end position="138"/>
    </location>
</feature>
<reference evidence="6 7" key="1">
    <citation type="submission" date="2019-01" db="EMBL/GenBank/DDBJ databases">
        <title>Nocardioides guangzhouensis sp. nov., an actinobacterium isolated from soil.</title>
        <authorList>
            <person name="Fu Y."/>
            <person name="Cai Y."/>
            <person name="Lin Z."/>
            <person name="Chen P."/>
        </authorList>
    </citation>
    <scope>NUCLEOTIDE SEQUENCE [LARGE SCALE GENOMIC DNA]</scope>
    <source>
        <strain evidence="6 7">NBRC 105384</strain>
    </source>
</reference>
<keyword evidence="3" id="KW-0949">S-adenosyl-L-methionine</keyword>
<gene>
    <name evidence="6" type="ORF">ETU37_05310</name>
</gene>
<dbReference type="PANTHER" id="PTHR43464">
    <property type="entry name" value="METHYLTRANSFERASE"/>
    <property type="match status" value="1"/>
</dbReference>
<sequence>MARGSAEVSGERPFYGLFAGAYDALIDDPVEPWVDAVHEALGAAGFGSARVLDAGCGTGRHAAALVDRGHAVTLLDASPALLRVAAQRCPDAPVLLTDLCSPAVTATFDAVVSRGVLNDLLTDRERADAVSSFARLTRRVALAMRQPPDLDEREDRGRRALRAHAWPSRRSCAARVHLPDATVDDRRARRHAWAGRLSQHRDHGWSRAQSPGPPARGCPAMTVRTWARRTHSTVVASMVSRFACRPIPDAVRR</sequence>
<dbReference type="PANTHER" id="PTHR43464:SF19">
    <property type="entry name" value="UBIQUINONE BIOSYNTHESIS O-METHYLTRANSFERASE, MITOCHONDRIAL"/>
    <property type="match status" value="1"/>
</dbReference>
<dbReference type="SUPFAM" id="SSF53335">
    <property type="entry name" value="S-adenosyl-L-methionine-dependent methyltransferases"/>
    <property type="match status" value="1"/>
</dbReference>
<dbReference type="Gene3D" id="3.40.50.150">
    <property type="entry name" value="Vaccinia Virus protein VP39"/>
    <property type="match status" value="1"/>
</dbReference>
<evidence type="ECO:0000256" key="2">
    <source>
        <dbReference type="ARBA" id="ARBA00022679"/>
    </source>
</evidence>
<evidence type="ECO:0000256" key="1">
    <source>
        <dbReference type="ARBA" id="ARBA00022603"/>
    </source>
</evidence>
<dbReference type="InterPro" id="IPR029063">
    <property type="entry name" value="SAM-dependent_MTases_sf"/>
</dbReference>
<dbReference type="GO" id="GO:0032259">
    <property type="term" value="P:methylation"/>
    <property type="evidence" value="ECO:0007669"/>
    <property type="project" value="UniProtKB-KW"/>
</dbReference>
<evidence type="ECO:0000313" key="7">
    <source>
        <dbReference type="Proteomes" id="UP000291189"/>
    </source>
</evidence>
<dbReference type="CDD" id="cd02440">
    <property type="entry name" value="AdoMet_MTases"/>
    <property type="match status" value="1"/>
</dbReference>
<feature type="region of interest" description="Disordered" evidence="4">
    <location>
        <begin position="194"/>
        <end position="219"/>
    </location>
</feature>
<dbReference type="InterPro" id="IPR041698">
    <property type="entry name" value="Methyltransf_25"/>
</dbReference>
<name>A0A4Q5J7Z6_9ACTN</name>
<dbReference type="Pfam" id="PF13649">
    <property type="entry name" value="Methyltransf_25"/>
    <property type="match status" value="1"/>
</dbReference>
<evidence type="ECO:0000256" key="4">
    <source>
        <dbReference type="SAM" id="MobiDB-lite"/>
    </source>
</evidence>
<accession>A0A4Q5J7Z6</accession>
<keyword evidence="7" id="KW-1185">Reference proteome</keyword>
<evidence type="ECO:0000259" key="5">
    <source>
        <dbReference type="Pfam" id="PF13649"/>
    </source>
</evidence>
<dbReference type="Proteomes" id="UP000291189">
    <property type="component" value="Unassembled WGS sequence"/>
</dbReference>
<proteinExistence type="predicted"/>
<dbReference type="OrthoDB" id="9810247at2"/>
<dbReference type="EMBL" id="SDPU01000013">
    <property type="protein sequence ID" value="RYU13939.1"/>
    <property type="molecule type" value="Genomic_DNA"/>
</dbReference>
<evidence type="ECO:0000313" key="6">
    <source>
        <dbReference type="EMBL" id="RYU13939.1"/>
    </source>
</evidence>
<dbReference type="AlphaFoldDB" id="A0A4Q5J7Z6"/>
<evidence type="ECO:0000256" key="3">
    <source>
        <dbReference type="ARBA" id="ARBA00022691"/>
    </source>
</evidence>
<keyword evidence="1 6" id="KW-0489">Methyltransferase</keyword>
<comment type="caution">
    <text evidence="6">The sequence shown here is derived from an EMBL/GenBank/DDBJ whole genome shotgun (WGS) entry which is preliminary data.</text>
</comment>
<keyword evidence="2 6" id="KW-0808">Transferase</keyword>